<name>X6MVM9_RETFI</name>
<gene>
    <name evidence="1" type="ORF">RFI_19435</name>
</gene>
<evidence type="ECO:0000313" key="1">
    <source>
        <dbReference type="EMBL" id="ETO17869.1"/>
    </source>
</evidence>
<comment type="caution">
    <text evidence="1">The sequence shown here is derived from an EMBL/GenBank/DDBJ whole genome shotgun (WGS) entry which is preliminary data.</text>
</comment>
<organism evidence="1 2">
    <name type="scientific">Reticulomyxa filosa</name>
    <dbReference type="NCBI Taxonomy" id="46433"/>
    <lineage>
        <taxon>Eukaryota</taxon>
        <taxon>Sar</taxon>
        <taxon>Rhizaria</taxon>
        <taxon>Retaria</taxon>
        <taxon>Foraminifera</taxon>
        <taxon>Monothalamids</taxon>
        <taxon>Reticulomyxidae</taxon>
        <taxon>Reticulomyxa</taxon>
    </lineage>
</organism>
<protein>
    <submittedName>
        <fullName evidence="1">Uncharacterized protein</fullName>
    </submittedName>
</protein>
<sequence length="132" mass="15558">MVFFFLNIFSFKKNKLFFLVTDSLNIVKKKGETGILQQQRQMKNKILFCFLDDVQLMVIFDGCGSLRSGKVACEEDLLIRLQMKVRQRQDKRAQRTNINVSKIISTTIETLNDIFFYVFFLILKNAKTRLFL</sequence>
<dbReference type="EMBL" id="ASPP01015852">
    <property type="protein sequence ID" value="ETO17869.1"/>
    <property type="molecule type" value="Genomic_DNA"/>
</dbReference>
<keyword evidence="2" id="KW-1185">Reference proteome</keyword>
<proteinExistence type="predicted"/>
<dbReference type="AlphaFoldDB" id="X6MVM9"/>
<evidence type="ECO:0000313" key="2">
    <source>
        <dbReference type="Proteomes" id="UP000023152"/>
    </source>
</evidence>
<accession>X6MVM9</accession>
<reference evidence="1 2" key="1">
    <citation type="journal article" date="2013" name="Curr. Biol.">
        <title>The Genome of the Foraminiferan Reticulomyxa filosa.</title>
        <authorList>
            <person name="Glockner G."/>
            <person name="Hulsmann N."/>
            <person name="Schleicher M."/>
            <person name="Noegel A.A."/>
            <person name="Eichinger L."/>
            <person name="Gallinger C."/>
            <person name="Pawlowski J."/>
            <person name="Sierra R."/>
            <person name="Euteneuer U."/>
            <person name="Pillet L."/>
            <person name="Moustafa A."/>
            <person name="Platzer M."/>
            <person name="Groth M."/>
            <person name="Szafranski K."/>
            <person name="Schliwa M."/>
        </authorList>
    </citation>
    <scope>NUCLEOTIDE SEQUENCE [LARGE SCALE GENOMIC DNA]</scope>
</reference>
<dbReference type="Proteomes" id="UP000023152">
    <property type="component" value="Unassembled WGS sequence"/>
</dbReference>